<sequence>MTMGDPASALFAGAALGLSAGLSPGPLLALVIVQTLAFSVREGAKVAASPLVTDAPIVLCALLLTSGLAEHPRLLATLTLCGAAYLCRCALGSLRFRPPNETPIPVQPQSFRKGVFANLLNPSPYLFWGTVGAPLLTQAWAGGASAAVAFLCGFFGCLVGAKVLVAMLTGRFGPLLGGRGYVLVMRGLGIMLLGYAGWFARTAWELLTR</sequence>
<evidence type="ECO:0000256" key="2">
    <source>
        <dbReference type="ARBA" id="ARBA00022475"/>
    </source>
</evidence>
<dbReference type="EMBL" id="FZOC01000002">
    <property type="protein sequence ID" value="SNR78248.1"/>
    <property type="molecule type" value="Genomic_DNA"/>
</dbReference>
<name>A0A238Z5J8_9BACT</name>
<evidence type="ECO:0000256" key="1">
    <source>
        <dbReference type="ARBA" id="ARBA00004651"/>
    </source>
</evidence>
<dbReference type="InterPro" id="IPR001123">
    <property type="entry name" value="LeuE-type"/>
</dbReference>
<comment type="subcellular location">
    <subcellularLocation>
        <location evidence="1">Cell membrane</location>
        <topology evidence="1">Multi-pass membrane protein</topology>
    </subcellularLocation>
</comment>
<feature type="transmembrane region" description="Helical" evidence="6">
    <location>
        <begin position="148"/>
        <end position="168"/>
    </location>
</feature>
<dbReference type="GO" id="GO:0015171">
    <property type="term" value="F:amino acid transmembrane transporter activity"/>
    <property type="evidence" value="ECO:0007669"/>
    <property type="project" value="TreeGrafter"/>
</dbReference>
<keyword evidence="5 6" id="KW-0472">Membrane</keyword>
<evidence type="ECO:0000256" key="6">
    <source>
        <dbReference type="SAM" id="Phobius"/>
    </source>
</evidence>
<proteinExistence type="predicted"/>
<dbReference type="GO" id="GO:0005886">
    <property type="term" value="C:plasma membrane"/>
    <property type="evidence" value="ECO:0007669"/>
    <property type="project" value="UniProtKB-SubCell"/>
</dbReference>
<feature type="transmembrane region" description="Helical" evidence="6">
    <location>
        <begin position="180"/>
        <end position="200"/>
    </location>
</feature>
<keyword evidence="3 6" id="KW-0812">Transmembrane</keyword>
<evidence type="ECO:0000313" key="8">
    <source>
        <dbReference type="Proteomes" id="UP000198324"/>
    </source>
</evidence>
<evidence type="ECO:0000256" key="4">
    <source>
        <dbReference type="ARBA" id="ARBA00022989"/>
    </source>
</evidence>
<evidence type="ECO:0000256" key="3">
    <source>
        <dbReference type="ARBA" id="ARBA00022692"/>
    </source>
</evidence>
<feature type="transmembrane region" description="Helical" evidence="6">
    <location>
        <begin position="115"/>
        <end position="136"/>
    </location>
</feature>
<keyword evidence="4 6" id="KW-1133">Transmembrane helix</keyword>
<protein>
    <submittedName>
        <fullName evidence="7">Threonine/homoserine/homoserine lactone efflux protein</fullName>
    </submittedName>
</protein>
<organism evidence="7 8">
    <name type="scientific">Humidesulfovibrio mexicanus</name>
    <dbReference type="NCBI Taxonomy" id="147047"/>
    <lineage>
        <taxon>Bacteria</taxon>
        <taxon>Pseudomonadati</taxon>
        <taxon>Thermodesulfobacteriota</taxon>
        <taxon>Desulfovibrionia</taxon>
        <taxon>Desulfovibrionales</taxon>
        <taxon>Desulfovibrionaceae</taxon>
        <taxon>Humidesulfovibrio</taxon>
    </lineage>
</organism>
<dbReference type="AlphaFoldDB" id="A0A238Z5J8"/>
<evidence type="ECO:0000256" key="5">
    <source>
        <dbReference type="ARBA" id="ARBA00023136"/>
    </source>
</evidence>
<dbReference type="RefSeq" id="WP_235641519.1">
    <property type="nucleotide sequence ID" value="NZ_FZOC01000002.1"/>
</dbReference>
<dbReference type="PANTHER" id="PTHR30086">
    <property type="entry name" value="ARGININE EXPORTER PROTEIN ARGO"/>
    <property type="match status" value="1"/>
</dbReference>
<dbReference type="Proteomes" id="UP000198324">
    <property type="component" value="Unassembled WGS sequence"/>
</dbReference>
<keyword evidence="2" id="KW-1003">Cell membrane</keyword>
<reference evidence="7 8" key="1">
    <citation type="submission" date="2017-06" db="EMBL/GenBank/DDBJ databases">
        <authorList>
            <person name="Kim H.J."/>
            <person name="Triplett B.A."/>
        </authorList>
    </citation>
    <scope>NUCLEOTIDE SEQUENCE [LARGE SCALE GENOMIC DNA]</scope>
    <source>
        <strain evidence="7 8">DSM 13116</strain>
    </source>
</reference>
<evidence type="ECO:0000313" key="7">
    <source>
        <dbReference type="EMBL" id="SNR78248.1"/>
    </source>
</evidence>
<keyword evidence="8" id="KW-1185">Reference proteome</keyword>
<accession>A0A238Z5J8</accession>
<dbReference type="Pfam" id="PF01810">
    <property type="entry name" value="LysE"/>
    <property type="match status" value="1"/>
</dbReference>
<dbReference type="PANTHER" id="PTHR30086:SF20">
    <property type="entry name" value="ARGININE EXPORTER PROTEIN ARGO-RELATED"/>
    <property type="match status" value="1"/>
</dbReference>
<gene>
    <name evidence="7" type="ORF">SAMN04488503_1245</name>
</gene>